<name>A0A9D3PC09_MEGAT</name>
<evidence type="ECO:0000313" key="4">
    <source>
        <dbReference type="Proteomes" id="UP001046870"/>
    </source>
</evidence>
<comment type="similarity">
    <text evidence="2">Belongs to the tectonin family.</text>
</comment>
<accession>A0A9D3PC09</accession>
<reference evidence="3" key="1">
    <citation type="submission" date="2021-01" db="EMBL/GenBank/DDBJ databases">
        <authorList>
            <person name="Zahm M."/>
            <person name="Roques C."/>
            <person name="Cabau C."/>
            <person name="Klopp C."/>
            <person name="Donnadieu C."/>
            <person name="Jouanno E."/>
            <person name="Lampietro C."/>
            <person name="Louis A."/>
            <person name="Herpin A."/>
            <person name="Echchiki A."/>
            <person name="Berthelot C."/>
            <person name="Parey E."/>
            <person name="Roest-Crollius H."/>
            <person name="Braasch I."/>
            <person name="Postlethwait J."/>
            <person name="Bobe J."/>
            <person name="Montfort J."/>
            <person name="Bouchez O."/>
            <person name="Begum T."/>
            <person name="Mejri S."/>
            <person name="Adams A."/>
            <person name="Chen W.-J."/>
            <person name="Guiguen Y."/>
        </authorList>
    </citation>
    <scope>NUCLEOTIDE SEQUENCE</scope>
    <source>
        <strain evidence="3">YG-15Mar2019-1</strain>
        <tissue evidence="3">Brain</tissue>
    </source>
</reference>
<dbReference type="InterPro" id="IPR051513">
    <property type="entry name" value="Tectonin_beta-prop"/>
</dbReference>
<dbReference type="InterPro" id="IPR006624">
    <property type="entry name" value="Beta-propeller_rpt_TECPR"/>
</dbReference>
<protein>
    <recommendedName>
        <fullName evidence="5">Fish-egg lectin-like</fullName>
    </recommendedName>
</protein>
<organism evidence="3 4">
    <name type="scientific">Megalops atlanticus</name>
    <name type="common">Tarpon</name>
    <name type="synonym">Clupea gigantea</name>
    <dbReference type="NCBI Taxonomy" id="7932"/>
    <lineage>
        <taxon>Eukaryota</taxon>
        <taxon>Metazoa</taxon>
        <taxon>Chordata</taxon>
        <taxon>Craniata</taxon>
        <taxon>Vertebrata</taxon>
        <taxon>Euteleostomi</taxon>
        <taxon>Actinopterygii</taxon>
        <taxon>Neopterygii</taxon>
        <taxon>Teleostei</taxon>
        <taxon>Elopiformes</taxon>
        <taxon>Megalopidae</taxon>
        <taxon>Megalops</taxon>
    </lineage>
</organism>
<dbReference type="GO" id="GO:0030246">
    <property type="term" value="F:carbohydrate binding"/>
    <property type="evidence" value="ECO:0007669"/>
    <property type="project" value="UniProtKB-KW"/>
</dbReference>
<comment type="caution">
    <text evidence="3">The sequence shown here is derived from an EMBL/GenBank/DDBJ whole genome shotgun (WGS) entry which is preliminary data.</text>
</comment>
<dbReference type="AlphaFoldDB" id="A0A9D3PC09"/>
<dbReference type="EMBL" id="JAFDVH010000025">
    <property type="protein sequence ID" value="KAG7454584.1"/>
    <property type="molecule type" value="Genomic_DNA"/>
</dbReference>
<gene>
    <name evidence="3" type="ORF">MATL_G00261230</name>
</gene>
<proteinExistence type="inferred from homology"/>
<evidence type="ECO:0000313" key="3">
    <source>
        <dbReference type="EMBL" id="KAG7454584.1"/>
    </source>
</evidence>
<dbReference type="SMART" id="SM00706">
    <property type="entry name" value="TECPR"/>
    <property type="match status" value="5"/>
</dbReference>
<keyword evidence="1" id="KW-0430">Lectin</keyword>
<dbReference type="PANTHER" id="PTHR23250">
    <property type="entry name" value="DYSFERLIN-RELATED"/>
    <property type="match status" value="1"/>
</dbReference>
<dbReference type="Pfam" id="PF19193">
    <property type="entry name" value="Tectonin"/>
    <property type="match status" value="1"/>
</dbReference>
<evidence type="ECO:0008006" key="5">
    <source>
        <dbReference type="Google" id="ProtNLM"/>
    </source>
</evidence>
<evidence type="ECO:0000256" key="1">
    <source>
        <dbReference type="ARBA" id="ARBA00022734"/>
    </source>
</evidence>
<dbReference type="PANTHER" id="PTHR23250:SF3">
    <property type="entry name" value="FISH-EGG LECTIN-LIKE ISOFORM X1-RELATED"/>
    <property type="match status" value="1"/>
</dbReference>
<evidence type="ECO:0000256" key="2">
    <source>
        <dbReference type="ARBA" id="ARBA00038331"/>
    </source>
</evidence>
<dbReference type="OrthoDB" id="166585at2759"/>
<sequence length="285" mass="30679">MMGKICKDRVYLSSPVLLIVIIQTSLHTATMRMPLIFLLLQYSLAQTLALQCTQVPGKLKQIDAGVGQVFGVNDAGNIYTLYGRSWVQLPGLLKHVSVGPAGIWGTNNGNNIYKLVGGDWVQVPGLLKQVDAGGDQIVSGANMNDAIFCMGREGAVQFKGPGSPTPWQGIPGALKYYTCGPKSCWGVNSNDDIYIMKDVTDKNCMGSKSWQNIPGKLSMIEVATDGSVYGVNKEGDIYRRDGITDSAPAGTAWTAVSICMKSKHVSFDLGHLWVITQDGSILDCV</sequence>
<keyword evidence="4" id="KW-1185">Reference proteome</keyword>
<dbReference type="Proteomes" id="UP001046870">
    <property type="component" value="Chromosome 25"/>
</dbReference>